<keyword evidence="1" id="KW-1133">Transmembrane helix</keyword>
<organism evidence="2">
    <name type="scientific">candidate division TA06 bacterium ADurb.Bin131</name>
    <dbReference type="NCBI Taxonomy" id="1852827"/>
    <lineage>
        <taxon>Bacteria</taxon>
        <taxon>Bacteria division TA06</taxon>
    </lineage>
</organism>
<sequence>MLTAGGALIFFGGQLAQIGVFVIQAIKWFQALGVAGTINIGMLTVSMIKFMAILAGIVALMETIMAIKGIWQAHKTKKEAEAEGMEIDEIRKAMDTGEISREEAMSRFQALQGRGVAMRERVGQSTWGMTGLERVGHEIGRFQQVFADIKVTKEDEIGEKINNSLKPILAGM</sequence>
<feature type="transmembrane region" description="Helical" evidence="1">
    <location>
        <begin position="40"/>
        <end position="61"/>
    </location>
</feature>
<keyword evidence="1" id="KW-0812">Transmembrane</keyword>
<dbReference type="Proteomes" id="UP000485562">
    <property type="component" value="Unassembled WGS sequence"/>
</dbReference>
<keyword evidence="1" id="KW-0472">Membrane</keyword>
<evidence type="ECO:0000256" key="1">
    <source>
        <dbReference type="SAM" id="Phobius"/>
    </source>
</evidence>
<dbReference type="AlphaFoldDB" id="A0A1V6CF73"/>
<gene>
    <name evidence="2" type="ORF">BWX89_00020</name>
</gene>
<evidence type="ECO:0000313" key="2">
    <source>
        <dbReference type="EMBL" id="OQB75516.1"/>
    </source>
</evidence>
<reference evidence="2" key="1">
    <citation type="submission" date="2017-02" db="EMBL/GenBank/DDBJ databases">
        <title>Delving into the versatile metabolic prowess of the omnipresent phylum Bacteroidetes.</title>
        <authorList>
            <person name="Nobu M.K."/>
            <person name="Mei R."/>
            <person name="Narihiro T."/>
            <person name="Kuroda K."/>
            <person name="Liu W.-T."/>
        </authorList>
    </citation>
    <scope>NUCLEOTIDE SEQUENCE</scope>
    <source>
        <strain evidence="2">ADurb.Bin131</strain>
    </source>
</reference>
<protein>
    <submittedName>
        <fullName evidence="2">Uncharacterized protein</fullName>
    </submittedName>
</protein>
<name>A0A1V6CF73_UNCT6</name>
<accession>A0A1V6CF73</accession>
<proteinExistence type="predicted"/>
<comment type="caution">
    <text evidence="2">The sequence shown here is derived from an EMBL/GenBank/DDBJ whole genome shotgun (WGS) entry which is preliminary data.</text>
</comment>
<dbReference type="EMBL" id="MWDQ01000008">
    <property type="protein sequence ID" value="OQB75516.1"/>
    <property type="molecule type" value="Genomic_DNA"/>
</dbReference>